<evidence type="ECO:0000313" key="8">
    <source>
        <dbReference type="Proteomes" id="UP000653305"/>
    </source>
</evidence>
<evidence type="ECO:0000256" key="1">
    <source>
        <dbReference type="ARBA" id="ARBA00004167"/>
    </source>
</evidence>
<comment type="caution">
    <text evidence="7">The sequence shown here is derived from an EMBL/GenBank/DDBJ whole genome shotgun (WGS) entry which is preliminary data.</text>
</comment>
<sequence>MSEKKEQVEPLAPVAHRPDIEEAYAFPEDFMIRRHQRCIKWGGCSFALLLIIVMVLLVLMLTVFHVKDPDLNISYVNLQGLNNRTDIDRGLNTTIEADVSIKNPNVASFKFSNMTMSVHYNGSVIGVTRAVSGEVRARRTLRMNFPIKLRADEILQVGRLESDLSTGIMPISSYTWISGEVKISGGIKRSLIVRMNCTMNVNITSQRIQGQNCRRRT</sequence>
<dbReference type="SUPFAM" id="SSF117070">
    <property type="entry name" value="LEA14-like"/>
    <property type="match status" value="1"/>
</dbReference>
<dbReference type="AlphaFoldDB" id="A0A830C368"/>
<comment type="subcellular location">
    <subcellularLocation>
        <location evidence="1">Membrane</location>
        <topology evidence="1">Single-pass membrane protein</topology>
    </subcellularLocation>
</comment>
<keyword evidence="4 5" id="KW-0472">Membrane</keyword>
<evidence type="ECO:0000256" key="4">
    <source>
        <dbReference type="ARBA" id="ARBA00023136"/>
    </source>
</evidence>
<accession>A0A830C368</accession>
<evidence type="ECO:0000256" key="3">
    <source>
        <dbReference type="ARBA" id="ARBA00022989"/>
    </source>
</evidence>
<dbReference type="PANTHER" id="PTHR31234">
    <property type="entry name" value="LATE EMBRYOGENESIS ABUNDANT (LEA) HYDROXYPROLINE-RICH GLYCOPROTEIN FAMILY"/>
    <property type="match status" value="1"/>
</dbReference>
<keyword evidence="8" id="KW-1185">Reference proteome</keyword>
<dbReference type="Gene3D" id="2.60.40.1820">
    <property type="match status" value="1"/>
</dbReference>
<evidence type="ECO:0000256" key="2">
    <source>
        <dbReference type="ARBA" id="ARBA00022692"/>
    </source>
</evidence>
<evidence type="ECO:0000256" key="5">
    <source>
        <dbReference type="SAM" id="Phobius"/>
    </source>
</evidence>
<dbReference type="GO" id="GO:0098542">
    <property type="term" value="P:defense response to other organism"/>
    <property type="evidence" value="ECO:0007669"/>
    <property type="project" value="InterPro"/>
</dbReference>
<evidence type="ECO:0000313" key="7">
    <source>
        <dbReference type="EMBL" id="GFP92592.1"/>
    </source>
</evidence>
<evidence type="ECO:0000259" key="6">
    <source>
        <dbReference type="Pfam" id="PF03168"/>
    </source>
</evidence>
<gene>
    <name evidence="7" type="ORF">PHJA_001403400</name>
</gene>
<dbReference type="Pfam" id="PF03168">
    <property type="entry name" value="LEA_2"/>
    <property type="match status" value="1"/>
</dbReference>
<feature type="transmembrane region" description="Helical" evidence="5">
    <location>
        <begin position="41"/>
        <end position="64"/>
    </location>
</feature>
<keyword evidence="3 5" id="KW-1133">Transmembrane helix</keyword>
<dbReference type="InterPro" id="IPR044839">
    <property type="entry name" value="NDR1-like"/>
</dbReference>
<dbReference type="Proteomes" id="UP000653305">
    <property type="component" value="Unassembled WGS sequence"/>
</dbReference>
<reference evidence="7" key="1">
    <citation type="submission" date="2020-07" db="EMBL/GenBank/DDBJ databases">
        <title>Ethylene signaling mediates host invasion by parasitic plants.</title>
        <authorList>
            <person name="Yoshida S."/>
        </authorList>
    </citation>
    <scope>NUCLEOTIDE SEQUENCE</scope>
    <source>
        <strain evidence="7">Okayama</strain>
    </source>
</reference>
<organism evidence="7 8">
    <name type="scientific">Phtheirospermum japonicum</name>
    <dbReference type="NCBI Taxonomy" id="374723"/>
    <lineage>
        <taxon>Eukaryota</taxon>
        <taxon>Viridiplantae</taxon>
        <taxon>Streptophyta</taxon>
        <taxon>Embryophyta</taxon>
        <taxon>Tracheophyta</taxon>
        <taxon>Spermatophyta</taxon>
        <taxon>Magnoliopsida</taxon>
        <taxon>eudicotyledons</taxon>
        <taxon>Gunneridae</taxon>
        <taxon>Pentapetalae</taxon>
        <taxon>asterids</taxon>
        <taxon>lamiids</taxon>
        <taxon>Lamiales</taxon>
        <taxon>Orobanchaceae</taxon>
        <taxon>Orobanchaceae incertae sedis</taxon>
        <taxon>Phtheirospermum</taxon>
    </lineage>
</organism>
<protein>
    <recommendedName>
        <fullName evidence="6">Late embryogenesis abundant protein LEA-2 subgroup domain-containing protein</fullName>
    </recommendedName>
</protein>
<dbReference type="InterPro" id="IPR004864">
    <property type="entry name" value="LEA_2"/>
</dbReference>
<proteinExistence type="predicted"/>
<name>A0A830C368_9LAMI</name>
<dbReference type="PANTHER" id="PTHR31234:SF65">
    <property type="entry name" value="LATE EMBRYOGENESIS ABUNDANT PROTEIN, LEA_2 SUBGROUP"/>
    <property type="match status" value="1"/>
</dbReference>
<dbReference type="GO" id="GO:0016020">
    <property type="term" value="C:membrane"/>
    <property type="evidence" value="ECO:0007669"/>
    <property type="project" value="UniProtKB-SubCell"/>
</dbReference>
<feature type="domain" description="Late embryogenesis abundant protein LEA-2 subgroup" evidence="6">
    <location>
        <begin position="99"/>
        <end position="198"/>
    </location>
</feature>
<dbReference type="OrthoDB" id="764273at2759"/>
<dbReference type="EMBL" id="BMAC01000284">
    <property type="protein sequence ID" value="GFP92592.1"/>
    <property type="molecule type" value="Genomic_DNA"/>
</dbReference>
<keyword evidence="2 5" id="KW-0812">Transmembrane</keyword>